<dbReference type="GO" id="GO:0032259">
    <property type="term" value="P:methylation"/>
    <property type="evidence" value="ECO:0007669"/>
    <property type="project" value="UniProtKB-KW"/>
</dbReference>
<dbReference type="PROSITE" id="PS50244">
    <property type="entry name" value="S5A_REDUCTASE"/>
    <property type="match status" value="1"/>
</dbReference>
<dbReference type="PANTHER" id="PTHR43847">
    <property type="entry name" value="BLL3993 PROTEIN"/>
    <property type="match status" value="1"/>
</dbReference>
<evidence type="ECO:0000256" key="1">
    <source>
        <dbReference type="ARBA" id="ARBA00004127"/>
    </source>
</evidence>
<evidence type="ECO:0000313" key="7">
    <source>
        <dbReference type="Proteomes" id="UP000304900"/>
    </source>
</evidence>
<feature type="transmembrane region" description="Helical" evidence="5">
    <location>
        <begin position="36"/>
        <end position="57"/>
    </location>
</feature>
<comment type="subcellular location">
    <subcellularLocation>
        <location evidence="1">Endomembrane system</location>
        <topology evidence="1">Multi-pass membrane protein</topology>
    </subcellularLocation>
</comment>
<feature type="transmembrane region" description="Helical" evidence="5">
    <location>
        <begin position="69"/>
        <end position="95"/>
    </location>
</feature>
<dbReference type="RefSeq" id="WP_137339169.1">
    <property type="nucleotide sequence ID" value="NZ_BSQH01000017.1"/>
</dbReference>
<dbReference type="OrthoDB" id="9809773at2"/>
<keyword evidence="6" id="KW-0489">Methyltransferase</keyword>
<proteinExistence type="predicted"/>
<accession>A0A4U6DFX0</accession>
<sequence>MNPAFTAIYIIWFLSETLLNRLLRSKSTDKQNADKNSLLIIWITVVAAIVLAVYISIKYYFPIYPNTMIRYIGLGIIFLGIILRIAAVLSLGKYFTVDVTIREDHKLKKDGLYKYLRHPSYFASLISFIGFGISINTWPGLILIVVSVMTVFIFRIKIEEKILIGQFGSEYLDYKKSTRGIIPFIY</sequence>
<protein>
    <submittedName>
        <fullName evidence="6">Isoprenylcysteine carboxylmethyltransferase family protein</fullName>
    </submittedName>
</protein>
<evidence type="ECO:0000256" key="5">
    <source>
        <dbReference type="SAM" id="Phobius"/>
    </source>
</evidence>
<organism evidence="6 7">
    <name type="scientific">Dyadobacter frigoris</name>
    <dbReference type="NCBI Taxonomy" id="2576211"/>
    <lineage>
        <taxon>Bacteria</taxon>
        <taxon>Pseudomonadati</taxon>
        <taxon>Bacteroidota</taxon>
        <taxon>Cytophagia</taxon>
        <taxon>Cytophagales</taxon>
        <taxon>Spirosomataceae</taxon>
        <taxon>Dyadobacter</taxon>
    </lineage>
</organism>
<evidence type="ECO:0000256" key="2">
    <source>
        <dbReference type="ARBA" id="ARBA00022692"/>
    </source>
</evidence>
<comment type="caution">
    <text evidence="6">The sequence shown here is derived from an EMBL/GenBank/DDBJ whole genome shotgun (WGS) entry which is preliminary data.</text>
</comment>
<dbReference type="InterPro" id="IPR007318">
    <property type="entry name" value="Phopholipid_MeTrfase"/>
</dbReference>
<dbReference type="Pfam" id="PF04191">
    <property type="entry name" value="PEMT"/>
    <property type="match status" value="1"/>
</dbReference>
<feature type="transmembrane region" description="Helical" evidence="5">
    <location>
        <begin position="6"/>
        <end position="24"/>
    </location>
</feature>
<name>A0A4U6DFX0_9BACT</name>
<feature type="transmembrane region" description="Helical" evidence="5">
    <location>
        <begin position="115"/>
        <end position="135"/>
    </location>
</feature>
<keyword evidence="2 5" id="KW-0812">Transmembrane</keyword>
<dbReference type="GO" id="GO:0004671">
    <property type="term" value="F:protein C-terminal S-isoprenylcysteine carboxyl O-methyltransferase activity"/>
    <property type="evidence" value="ECO:0007669"/>
    <property type="project" value="InterPro"/>
</dbReference>
<keyword evidence="3 5" id="KW-1133">Transmembrane helix</keyword>
<dbReference type="InterPro" id="IPR052527">
    <property type="entry name" value="Metal_cation-efflux_comp"/>
</dbReference>
<dbReference type="Proteomes" id="UP000304900">
    <property type="component" value="Unassembled WGS sequence"/>
</dbReference>
<evidence type="ECO:0000313" key="6">
    <source>
        <dbReference type="EMBL" id="TKT93494.1"/>
    </source>
</evidence>
<keyword evidence="7" id="KW-1185">Reference proteome</keyword>
<keyword evidence="6" id="KW-0808">Transferase</keyword>
<dbReference type="Gene3D" id="1.20.120.1630">
    <property type="match status" value="1"/>
</dbReference>
<reference evidence="6 7" key="1">
    <citation type="submission" date="2019-05" db="EMBL/GenBank/DDBJ databases">
        <title>Dyadobacter AR-3-8 sp. nov., isolated from arctic soil.</title>
        <authorList>
            <person name="Chaudhary D.K."/>
        </authorList>
    </citation>
    <scope>NUCLEOTIDE SEQUENCE [LARGE SCALE GENOMIC DNA]</scope>
    <source>
        <strain evidence="6 7">AR-3-8</strain>
    </source>
</reference>
<dbReference type="AlphaFoldDB" id="A0A4U6DFX0"/>
<gene>
    <name evidence="6" type="ORF">FDK13_06500</name>
</gene>
<keyword evidence="4 5" id="KW-0472">Membrane</keyword>
<evidence type="ECO:0000256" key="3">
    <source>
        <dbReference type="ARBA" id="ARBA00022989"/>
    </source>
</evidence>
<dbReference type="EMBL" id="SZVO01000002">
    <property type="protein sequence ID" value="TKT93494.1"/>
    <property type="molecule type" value="Genomic_DNA"/>
</dbReference>
<dbReference type="PANTHER" id="PTHR43847:SF1">
    <property type="entry name" value="BLL3993 PROTEIN"/>
    <property type="match status" value="1"/>
</dbReference>
<dbReference type="GO" id="GO:0016020">
    <property type="term" value="C:membrane"/>
    <property type="evidence" value="ECO:0007669"/>
    <property type="project" value="UniProtKB-SubCell"/>
</dbReference>
<evidence type="ECO:0000256" key="4">
    <source>
        <dbReference type="ARBA" id="ARBA00023136"/>
    </source>
</evidence>